<keyword evidence="4" id="KW-0449">Lipoprotein</keyword>
<evidence type="ECO:0000313" key="8">
    <source>
        <dbReference type="RefSeq" id="XP_028029470.1"/>
    </source>
</evidence>
<evidence type="ECO:0000313" key="7">
    <source>
        <dbReference type="Proteomes" id="UP000504629"/>
    </source>
</evidence>
<feature type="signal peptide" evidence="6">
    <location>
        <begin position="1"/>
        <end position="17"/>
    </location>
</feature>
<comment type="subcellular location">
    <subcellularLocation>
        <location evidence="1">Secreted</location>
    </subcellularLocation>
</comment>
<dbReference type="Gene3D" id="1.10.10.2400">
    <property type="entry name" value="Lepidopteran low molecular weight (30 kD) lipoprotein, N-terminal domain"/>
    <property type="match status" value="1"/>
</dbReference>
<feature type="chain" id="PRO_5027109827" evidence="6">
    <location>
        <begin position="18"/>
        <end position="251"/>
    </location>
</feature>
<comment type="similarity">
    <text evidence="5">Belongs to the 30 kDa lipoprotein family.</text>
</comment>
<dbReference type="GO" id="GO:0005576">
    <property type="term" value="C:extracellular region"/>
    <property type="evidence" value="ECO:0007669"/>
    <property type="project" value="UniProtKB-SubCell"/>
</dbReference>
<keyword evidence="3 6" id="KW-0732">Signal</keyword>
<sequence>MKSAVVVLCLFAASLYADEGTAFNEILAEHLYNDVIIADYDSAVERSKLIYTDNKGELITNVVNNLIRNNKMNCMEYAYQLWMQGSEDIVRDCFPVEFTLILAENYVKLMYRRDGLAFTLSDNGGVAYGDSKDRTSSRVSWKFIPLWENNKVYFKIENTERKQNLALKVRTNRNGDHMAYGVANFDGFRAQWYLVPAELNNEVLFFIFNRDYNMALTLSRTMDSLGNRMAWGYNGRVIEKPEHNTWSIKVF</sequence>
<evidence type="ECO:0000256" key="2">
    <source>
        <dbReference type="ARBA" id="ARBA00022525"/>
    </source>
</evidence>
<evidence type="ECO:0000256" key="4">
    <source>
        <dbReference type="ARBA" id="ARBA00023288"/>
    </source>
</evidence>
<reference evidence="8" key="1">
    <citation type="submission" date="2025-08" db="UniProtKB">
        <authorList>
            <consortium name="RefSeq"/>
        </authorList>
    </citation>
    <scope>IDENTIFICATION</scope>
    <source>
        <tissue evidence="8">Silk gland</tissue>
    </source>
</reference>
<proteinExistence type="inferred from homology"/>
<name>A0A6J2JIT4_BOMMA</name>
<dbReference type="OrthoDB" id="7401160at2759"/>
<dbReference type="InterPro" id="IPR004943">
    <property type="entry name" value="Lipoprotein_11"/>
</dbReference>
<dbReference type="Gene3D" id="2.80.10.50">
    <property type="match status" value="1"/>
</dbReference>
<accession>A0A6J2JIT4</accession>
<organism evidence="7 8">
    <name type="scientific">Bombyx mandarina</name>
    <name type="common">Wild silk moth</name>
    <name type="synonym">Wild silkworm</name>
    <dbReference type="NCBI Taxonomy" id="7092"/>
    <lineage>
        <taxon>Eukaryota</taxon>
        <taxon>Metazoa</taxon>
        <taxon>Ecdysozoa</taxon>
        <taxon>Arthropoda</taxon>
        <taxon>Hexapoda</taxon>
        <taxon>Insecta</taxon>
        <taxon>Pterygota</taxon>
        <taxon>Neoptera</taxon>
        <taxon>Endopterygota</taxon>
        <taxon>Lepidoptera</taxon>
        <taxon>Glossata</taxon>
        <taxon>Ditrysia</taxon>
        <taxon>Bombycoidea</taxon>
        <taxon>Bombycidae</taxon>
        <taxon>Bombycinae</taxon>
        <taxon>Bombyx</taxon>
    </lineage>
</organism>
<keyword evidence="7" id="KW-1185">Reference proteome</keyword>
<evidence type="ECO:0000256" key="6">
    <source>
        <dbReference type="SAM" id="SignalP"/>
    </source>
</evidence>
<keyword evidence="2" id="KW-0964">Secreted</keyword>
<dbReference type="RefSeq" id="XP_028029470.1">
    <property type="nucleotide sequence ID" value="XM_028173669.1"/>
</dbReference>
<dbReference type="Proteomes" id="UP000504629">
    <property type="component" value="Unplaced"/>
</dbReference>
<evidence type="ECO:0000256" key="1">
    <source>
        <dbReference type="ARBA" id="ARBA00004613"/>
    </source>
</evidence>
<dbReference type="InterPro" id="IPR042046">
    <property type="entry name" value="Lipoprotein_11_N"/>
</dbReference>
<dbReference type="Pfam" id="PF03260">
    <property type="entry name" value="Lipoprotein_11"/>
    <property type="match status" value="1"/>
</dbReference>
<dbReference type="SUPFAM" id="SSF50370">
    <property type="entry name" value="Ricin B-like lectins"/>
    <property type="match status" value="1"/>
</dbReference>
<dbReference type="AlphaFoldDB" id="A0A6J2JIT4"/>
<evidence type="ECO:0000256" key="3">
    <source>
        <dbReference type="ARBA" id="ARBA00022729"/>
    </source>
</evidence>
<dbReference type="KEGG" id="bman:114242495"/>
<gene>
    <name evidence="8" type="primary">LOC114242495</name>
</gene>
<evidence type="ECO:0000256" key="5">
    <source>
        <dbReference type="ARBA" id="ARBA00024024"/>
    </source>
</evidence>
<protein>
    <submittedName>
        <fullName evidence="8">Low molecular mass 30 kDa lipoprotein 19G1-like</fullName>
    </submittedName>
</protein>
<dbReference type="GeneID" id="114242495"/>
<dbReference type="InterPro" id="IPR035992">
    <property type="entry name" value="Ricin_B-like_lectins"/>
</dbReference>